<gene>
    <name evidence="7" type="ORF">SLEP1_g7313</name>
</gene>
<protein>
    <recommendedName>
        <fullName evidence="6">BHLH domain-containing protein</fullName>
    </recommendedName>
</protein>
<dbReference type="Proteomes" id="UP001054252">
    <property type="component" value="Unassembled WGS sequence"/>
</dbReference>
<comment type="caution">
    <text evidence="7">The sequence shown here is derived from an EMBL/GenBank/DDBJ whole genome shotgun (WGS) entry which is preliminary data.</text>
</comment>
<dbReference type="PANTHER" id="PTHR46196:SF4">
    <property type="entry name" value="TRANSCRIPTION FACTOR LHW"/>
    <property type="match status" value="1"/>
</dbReference>
<feature type="compositionally biased region" description="Basic and acidic residues" evidence="5">
    <location>
        <begin position="696"/>
        <end position="710"/>
    </location>
</feature>
<dbReference type="CDD" id="cd18915">
    <property type="entry name" value="bHLH_AtLHW_like"/>
    <property type="match status" value="1"/>
</dbReference>
<dbReference type="EMBL" id="BPVZ01000007">
    <property type="protein sequence ID" value="GKU93745.1"/>
    <property type="molecule type" value="Genomic_DNA"/>
</dbReference>
<accession>A0AAV5I8X4</accession>
<evidence type="ECO:0000313" key="7">
    <source>
        <dbReference type="EMBL" id="GKU93745.1"/>
    </source>
</evidence>
<keyword evidence="3" id="KW-0804">Transcription</keyword>
<evidence type="ECO:0000256" key="3">
    <source>
        <dbReference type="ARBA" id="ARBA00023163"/>
    </source>
</evidence>
<evidence type="ECO:0000256" key="2">
    <source>
        <dbReference type="ARBA" id="ARBA00023015"/>
    </source>
</evidence>
<feature type="domain" description="BHLH" evidence="6">
    <location>
        <begin position="695"/>
        <end position="744"/>
    </location>
</feature>
<feature type="region of interest" description="Disordered" evidence="5">
    <location>
        <begin position="598"/>
        <end position="617"/>
    </location>
</feature>
<dbReference type="GO" id="GO:0046983">
    <property type="term" value="F:protein dimerization activity"/>
    <property type="evidence" value="ECO:0007669"/>
    <property type="project" value="InterPro"/>
</dbReference>
<evidence type="ECO:0000256" key="1">
    <source>
        <dbReference type="ARBA" id="ARBA00004123"/>
    </source>
</evidence>
<dbReference type="GO" id="GO:0003700">
    <property type="term" value="F:DNA-binding transcription factor activity"/>
    <property type="evidence" value="ECO:0007669"/>
    <property type="project" value="InterPro"/>
</dbReference>
<dbReference type="PROSITE" id="PS50888">
    <property type="entry name" value="BHLH"/>
    <property type="match status" value="1"/>
</dbReference>
<evidence type="ECO:0000256" key="4">
    <source>
        <dbReference type="ARBA" id="ARBA00023242"/>
    </source>
</evidence>
<dbReference type="InterPro" id="IPR043561">
    <property type="entry name" value="LHW-like"/>
</dbReference>
<dbReference type="AlphaFoldDB" id="A0AAV5I8X4"/>
<feature type="compositionally biased region" description="Basic and acidic residues" evidence="5">
    <location>
        <begin position="675"/>
        <end position="689"/>
    </location>
</feature>
<dbReference type="Pfam" id="PF14215">
    <property type="entry name" value="bHLH-MYC_N"/>
    <property type="match status" value="1"/>
</dbReference>
<organism evidence="7 8">
    <name type="scientific">Rubroshorea leprosula</name>
    <dbReference type="NCBI Taxonomy" id="152421"/>
    <lineage>
        <taxon>Eukaryota</taxon>
        <taxon>Viridiplantae</taxon>
        <taxon>Streptophyta</taxon>
        <taxon>Embryophyta</taxon>
        <taxon>Tracheophyta</taxon>
        <taxon>Spermatophyta</taxon>
        <taxon>Magnoliopsida</taxon>
        <taxon>eudicotyledons</taxon>
        <taxon>Gunneridae</taxon>
        <taxon>Pentapetalae</taxon>
        <taxon>rosids</taxon>
        <taxon>malvids</taxon>
        <taxon>Malvales</taxon>
        <taxon>Dipterocarpaceae</taxon>
        <taxon>Rubroshorea</taxon>
    </lineage>
</organism>
<dbReference type="PANTHER" id="PTHR46196">
    <property type="entry name" value="TRANSCRIPTION FACTOR BHLH155-LIKE ISOFORM X1-RELATED"/>
    <property type="match status" value="1"/>
</dbReference>
<proteinExistence type="predicted"/>
<dbReference type="Pfam" id="PF23176">
    <property type="entry name" value="bHLH_LHW"/>
    <property type="match status" value="1"/>
</dbReference>
<dbReference type="GO" id="GO:0005634">
    <property type="term" value="C:nucleus"/>
    <property type="evidence" value="ECO:0007669"/>
    <property type="project" value="UniProtKB-SubCell"/>
</dbReference>
<reference evidence="7 8" key="1">
    <citation type="journal article" date="2021" name="Commun. Biol.">
        <title>The genome of Shorea leprosula (Dipterocarpaceae) highlights the ecological relevance of drought in aseasonal tropical rainforests.</title>
        <authorList>
            <person name="Ng K.K.S."/>
            <person name="Kobayashi M.J."/>
            <person name="Fawcett J.A."/>
            <person name="Hatakeyama M."/>
            <person name="Paape T."/>
            <person name="Ng C.H."/>
            <person name="Ang C.C."/>
            <person name="Tnah L.H."/>
            <person name="Lee C.T."/>
            <person name="Nishiyama T."/>
            <person name="Sese J."/>
            <person name="O'Brien M.J."/>
            <person name="Copetti D."/>
            <person name="Mohd Noor M.I."/>
            <person name="Ong R.C."/>
            <person name="Putra M."/>
            <person name="Sireger I.Z."/>
            <person name="Indrioko S."/>
            <person name="Kosugi Y."/>
            <person name="Izuno A."/>
            <person name="Isagi Y."/>
            <person name="Lee S.L."/>
            <person name="Shimizu K.K."/>
        </authorList>
    </citation>
    <scope>NUCLEOTIDE SEQUENCE [LARGE SCALE GENOMIC DNA]</scope>
    <source>
        <strain evidence="7">214</strain>
    </source>
</reference>
<feature type="compositionally biased region" description="Low complexity" evidence="5">
    <location>
        <begin position="598"/>
        <end position="613"/>
    </location>
</feature>
<keyword evidence="8" id="KW-1185">Reference proteome</keyword>
<dbReference type="InterPro" id="IPR011598">
    <property type="entry name" value="bHLH_dom"/>
</dbReference>
<dbReference type="InterPro" id="IPR025610">
    <property type="entry name" value="MYC/MYB_N"/>
</dbReference>
<keyword evidence="2" id="KW-0805">Transcription regulation</keyword>
<keyword evidence="4" id="KW-0539">Nucleus</keyword>
<feature type="region of interest" description="Disordered" evidence="5">
    <location>
        <begin position="667"/>
        <end position="710"/>
    </location>
</feature>
<evidence type="ECO:0000313" key="8">
    <source>
        <dbReference type="Proteomes" id="UP001054252"/>
    </source>
</evidence>
<name>A0AAV5I8X4_9ROSI</name>
<comment type="subcellular location">
    <subcellularLocation>
        <location evidence="1">Nucleus</location>
    </subcellularLocation>
</comment>
<evidence type="ECO:0000259" key="6">
    <source>
        <dbReference type="PROSITE" id="PS50888"/>
    </source>
</evidence>
<sequence>MDVSLREALRMLCKTYRWSYAVFWKIGCQNTTLLIWEDCYYEPSPRSVPANKNPEFPFGGWQGCFGSEVPSSQIGTQSWDRVHMLINKMMTNNRINLIGQGMVGRSAFTGSHQWIIANNFARDAHPPEVLNEVHLQFSAGMQTVAVIPVLPHGVVQFGCSLPIVEDVGFINTVKSLIQQLGCIPGALLSNSYGTNECSEKVGIPISLETPVSIDPSGIYGAPTAVPLMAESCNQLSNPSESSRLVGMTSFPVNQIRDILQANASAPQLPSLSQTLAKPHNNYCEPKISPEIMSSLNLRGHLNGGVVGAEVIPSNPSLWLNQQALLYNQRSGFNSQAMIDQSSVSHAAVKSMEQLIVSNADLCDNVTNNMNGSNSQGRPTSFPGFVLNPQKQSDINPSCTVLSGIGLQNVNSSRAEVPLSILVNRSTASSICPENSQVNLAPKKETMDSDLLQALNLPLTHSDGCISLNEQLLGGGVHDSLKLESGTSGPGPIDAKYEDCIKFSGDDLFDILGADLKKTLLNGKWTDVQADGGNAKTQKLGKDNSRFGNTLGGFSENEGISDGNMHPGIGTDHLLDAVVSSSQSVSKQISDDDVSVMTTSTKISSSSIPSSSPIYGRVNMSDQAQGQLLGLQSLTKAALLASSSYQSSCSKDDTGTCSQTTSAYGSQISSWVERSQNSRRDTKKNDEITKPNRKRLKPGENPRPRPKDRQMIQDRVKELREIVPNGAKCSIDALLEKTIKHMLFLQSVTKHADKLKHTGEPKLVNNKNGEIILKDNFEGGATWAFEVGSPSMVCPIIVEDLNPPRQMLVEMICEDRGFFLEIADLIRGMGLTILKGAMETRHDKIWARFAVEASRDVKRMEIFMSLVHLLDQTAKGCVTPTSALDSNSMMIHHSFPQAASIPATGRASGLQ</sequence>
<evidence type="ECO:0000256" key="5">
    <source>
        <dbReference type="SAM" id="MobiDB-lite"/>
    </source>
</evidence>